<protein>
    <recommendedName>
        <fullName evidence="6">ANK_REP_REGION domain-containing protein</fullName>
    </recommendedName>
</protein>
<dbReference type="PANTHER" id="PTHR24198">
    <property type="entry name" value="ANKYRIN REPEAT AND PROTEIN KINASE DOMAIN-CONTAINING PROTEIN"/>
    <property type="match status" value="1"/>
</dbReference>
<dbReference type="Proteomes" id="UP001147733">
    <property type="component" value="Unassembled WGS sequence"/>
</dbReference>
<evidence type="ECO:0000313" key="4">
    <source>
        <dbReference type="EMBL" id="KAJ5240421.1"/>
    </source>
</evidence>
<evidence type="ECO:0000256" key="3">
    <source>
        <dbReference type="PROSITE-ProRule" id="PRU00023"/>
    </source>
</evidence>
<dbReference type="OrthoDB" id="341259at2759"/>
<keyword evidence="2 3" id="KW-0040">ANK repeat</keyword>
<dbReference type="AlphaFoldDB" id="A0A9W9P9G0"/>
<evidence type="ECO:0000256" key="2">
    <source>
        <dbReference type="ARBA" id="ARBA00023043"/>
    </source>
</evidence>
<dbReference type="PANTHER" id="PTHR24198:SF165">
    <property type="entry name" value="ANKYRIN REPEAT-CONTAINING PROTEIN-RELATED"/>
    <property type="match status" value="1"/>
</dbReference>
<dbReference type="PROSITE" id="PS50088">
    <property type="entry name" value="ANK_REPEAT"/>
    <property type="match status" value="1"/>
</dbReference>
<keyword evidence="5" id="KW-1185">Reference proteome</keyword>
<proteinExistence type="predicted"/>
<dbReference type="Pfam" id="PF12796">
    <property type="entry name" value="Ank_2"/>
    <property type="match status" value="3"/>
</dbReference>
<accession>A0A9W9P9G0</accession>
<dbReference type="InterPro" id="IPR002110">
    <property type="entry name" value="Ankyrin_rpt"/>
</dbReference>
<dbReference type="PROSITE" id="PS50297">
    <property type="entry name" value="ANK_REP_REGION"/>
    <property type="match status" value="1"/>
</dbReference>
<dbReference type="SMART" id="SM00248">
    <property type="entry name" value="ANK"/>
    <property type="match status" value="9"/>
</dbReference>
<organism evidence="4 5">
    <name type="scientific">Penicillium citrinum</name>
    <dbReference type="NCBI Taxonomy" id="5077"/>
    <lineage>
        <taxon>Eukaryota</taxon>
        <taxon>Fungi</taxon>
        <taxon>Dikarya</taxon>
        <taxon>Ascomycota</taxon>
        <taxon>Pezizomycotina</taxon>
        <taxon>Eurotiomycetes</taxon>
        <taxon>Eurotiomycetidae</taxon>
        <taxon>Eurotiales</taxon>
        <taxon>Aspergillaceae</taxon>
        <taxon>Penicillium</taxon>
    </lineage>
</organism>
<dbReference type="GeneID" id="81380099"/>
<comment type="caution">
    <text evidence="4">The sequence shown here is derived from an EMBL/GenBank/DDBJ whole genome shotgun (WGS) entry which is preliminary data.</text>
</comment>
<dbReference type="RefSeq" id="XP_056503426.1">
    <property type="nucleotide sequence ID" value="XM_056640932.1"/>
</dbReference>
<reference evidence="4" key="1">
    <citation type="submission" date="2022-11" db="EMBL/GenBank/DDBJ databases">
        <authorList>
            <person name="Petersen C."/>
        </authorList>
    </citation>
    <scope>NUCLEOTIDE SEQUENCE</scope>
    <source>
        <strain evidence="4">IBT 23319</strain>
    </source>
</reference>
<reference evidence="4" key="2">
    <citation type="journal article" date="2023" name="IMA Fungus">
        <title>Comparative genomic study of the Penicillium genus elucidates a diverse pangenome and 15 lateral gene transfer events.</title>
        <authorList>
            <person name="Petersen C."/>
            <person name="Sorensen T."/>
            <person name="Nielsen M.R."/>
            <person name="Sondergaard T.E."/>
            <person name="Sorensen J.L."/>
            <person name="Fitzpatrick D.A."/>
            <person name="Frisvad J.C."/>
            <person name="Nielsen K.L."/>
        </authorList>
    </citation>
    <scope>NUCLEOTIDE SEQUENCE</scope>
    <source>
        <strain evidence="4">IBT 23319</strain>
    </source>
</reference>
<evidence type="ECO:0000256" key="1">
    <source>
        <dbReference type="ARBA" id="ARBA00022737"/>
    </source>
</evidence>
<evidence type="ECO:0000313" key="5">
    <source>
        <dbReference type="Proteomes" id="UP001147733"/>
    </source>
</evidence>
<dbReference type="SUPFAM" id="SSF48403">
    <property type="entry name" value="Ankyrin repeat"/>
    <property type="match status" value="1"/>
</dbReference>
<sequence>MSSIKELRTRFSEALSQENLEGFLDVLKCMEVQIDISDARGRTFLWYYVKTRDYKKVQFLIRCGAVFTVADSKGVAPIHVALMQGNAIDRIIAQMLLHSRPTVPVPEMLKNGQMLDNLFLSQANTLDGANMKFFLKLGADVNIVLNADHETPLIRAVRYGHTKVIKVLLKQRNIDLYAQNRDGYTALHVATCHGRLGAVELLLSSERLDVNCRDRQGNSAFWLSVHLGRDDISERFLNDSRVDVNFRGGTSPRRQTTALYIACFRRNARMVSCILLSTHLHRVNPNIQGENRKSPLGIAAYQGAYEAVEMLLKADGIRINANGEGEDDPLWLAIQTRSMSVVRLFLNDSRLDINCQNNQKGDTYLIAAVRDGNLSLVTRLLKFKGIEPMRRNKEAQSALEIAHQLDHSHIVQMMARRGIGC</sequence>
<name>A0A9W9P9G0_PENCI</name>
<dbReference type="EMBL" id="JAPQKT010000002">
    <property type="protein sequence ID" value="KAJ5240421.1"/>
    <property type="molecule type" value="Genomic_DNA"/>
</dbReference>
<keyword evidence="1" id="KW-0677">Repeat</keyword>
<feature type="repeat" description="ANK" evidence="3">
    <location>
        <begin position="182"/>
        <end position="215"/>
    </location>
</feature>
<dbReference type="Gene3D" id="1.25.40.20">
    <property type="entry name" value="Ankyrin repeat-containing domain"/>
    <property type="match status" value="2"/>
</dbReference>
<dbReference type="InterPro" id="IPR036770">
    <property type="entry name" value="Ankyrin_rpt-contain_sf"/>
</dbReference>
<evidence type="ECO:0008006" key="6">
    <source>
        <dbReference type="Google" id="ProtNLM"/>
    </source>
</evidence>
<gene>
    <name evidence="4" type="ORF">N7469_002012</name>
</gene>